<dbReference type="InterPro" id="IPR018958">
    <property type="entry name" value="Knr4/Smi1-like_dom"/>
</dbReference>
<dbReference type="Gene3D" id="3.40.1580.10">
    <property type="entry name" value="SMI1/KNR4-like"/>
    <property type="match status" value="1"/>
</dbReference>
<name>A0ABW5XYC3_9BACL</name>
<proteinExistence type="predicted"/>
<evidence type="ECO:0000259" key="1">
    <source>
        <dbReference type="SMART" id="SM00860"/>
    </source>
</evidence>
<evidence type="ECO:0000313" key="2">
    <source>
        <dbReference type="EMBL" id="MFD2867979.1"/>
    </source>
</evidence>
<dbReference type="SUPFAM" id="SSF160631">
    <property type="entry name" value="SMI1/KNR4-like"/>
    <property type="match status" value="1"/>
</dbReference>
<dbReference type="EMBL" id="JBHUOR010000029">
    <property type="protein sequence ID" value="MFD2867979.1"/>
    <property type="molecule type" value="Genomic_DNA"/>
</dbReference>
<accession>A0ABW5XYC3</accession>
<feature type="domain" description="Knr4/Smi1-like" evidence="1">
    <location>
        <begin position="25"/>
        <end position="151"/>
    </location>
</feature>
<reference evidence="3" key="1">
    <citation type="journal article" date="2019" name="Int. J. Syst. Evol. Microbiol.">
        <title>The Global Catalogue of Microorganisms (GCM) 10K type strain sequencing project: providing services to taxonomists for standard genome sequencing and annotation.</title>
        <authorList>
            <consortium name="The Broad Institute Genomics Platform"/>
            <consortium name="The Broad Institute Genome Sequencing Center for Infectious Disease"/>
            <person name="Wu L."/>
            <person name="Ma J."/>
        </authorList>
    </citation>
    <scope>NUCLEOTIDE SEQUENCE [LARGE SCALE GENOMIC DNA]</scope>
    <source>
        <strain evidence="3">KCTC 33522</strain>
    </source>
</reference>
<dbReference type="Pfam" id="PF14568">
    <property type="entry name" value="SUKH_6"/>
    <property type="match status" value="1"/>
</dbReference>
<dbReference type="Proteomes" id="UP001597568">
    <property type="component" value="Unassembled WGS sequence"/>
</dbReference>
<sequence>MQKYELTKKQIFEYANTLELAFFDGVTPELIAAFEKTIGFEIKGSYKQFLLDFGFLSFGSLEIFGIPHKEILKQNEDDTNALTQTLASRKEINLSENLLIIYNFGNGELYCLDLSEAVPKVVVIWDAEAENNAHPPITEVIADSFEDFFEEYVNAEMTDFEEEE</sequence>
<dbReference type="InterPro" id="IPR037883">
    <property type="entry name" value="Knr4/Smi1-like_sf"/>
</dbReference>
<evidence type="ECO:0000313" key="3">
    <source>
        <dbReference type="Proteomes" id="UP001597568"/>
    </source>
</evidence>
<protein>
    <submittedName>
        <fullName evidence="2">SMI1/KNR4 family protein</fullName>
    </submittedName>
</protein>
<organism evidence="2 3">
    <name type="scientific">Kurthia populi</name>
    <dbReference type="NCBI Taxonomy" id="1562132"/>
    <lineage>
        <taxon>Bacteria</taxon>
        <taxon>Bacillati</taxon>
        <taxon>Bacillota</taxon>
        <taxon>Bacilli</taxon>
        <taxon>Bacillales</taxon>
        <taxon>Caryophanaceae</taxon>
        <taxon>Kurthia</taxon>
    </lineage>
</organism>
<gene>
    <name evidence="2" type="ORF">ACFSY7_05640</name>
</gene>
<keyword evidence="3" id="KW-1185">Reference proteome</keyword>
<comment type="caution">
    <text evidence="2">The sequence shown here is derived from an EMBL/GenBank/DDBJ whole genome shotgun (WGS) entry which is preliminary data.</text>
</comment>
<dbReference type="SMART" id="SM00860">
    <property type="entry name" value="SMI1_KNR4"/>
    <property type="match status" value="1"/>
</dbReference>
<dbReference type="RefSeq" id="WP_380147164.1">
    <property type="nucleotide sequence ID" value="NZ_JBHUOR010000029.1"/>
</dbReference>